<dbReference type="RefSeq" id="WP_379233743.1">
    <property type="nucleotide sequence ID" value="NZ_JBHSTE010000003.1"/>
</dbReference>
<gene>
    <name evidence="10" type="ORF">ACFP56_09540</name>
</gene>
<dbReference type="SMART" id="SM00448">
    <property type="entry name" value="REC"/>
    <property type="match status" value="1"/>
</dbReference>
<dbReference type="Gene3D" id="1.10.10.10">
    <property type="entry name" value="Winged helix-like DNA-binding domain superfamily/Winged helix DNA-binding domain"/>
    <property type="match status" value="1"/>
</dbReference>
<dbReference type="Gene3D" id="6.10.250.690">
    <property type="match status" value="1"/>
</dbReference>
<feature type="modified residue" description="4-aspartylphosphate" evidence="6">
    <location>
        <position position="55"/>
    </location>
</feature>
<dbReference type="EMBL" id="JBHSTE010000003">
    <property type="protein sequence ID" value="MFC6332864.1"/>
    <property type="molecule type" value="Genomic_DNA"/>
</dbReference>
<protein>
    <submittedName>
        <fullName evidence="10">Response regulator transcription factor</fullName>
    </submittedName>
</protein>
<dbReference type="SUPFAM" id="SSF46894">
    <property type="entry name" value="C-terminal effector domain of the bipartite response regulators"/>
    <property type="match status" value="1"/>
</dbReference>
<dbReference type="InterPro" id="IPR001789">
    <property type="entry name" value="Sig_transdc_resp-reg_receiver"/>
</dbReference>
<dbReference type="InterPro" id="IPR039420">
    <property type="entry name" value="WalR-like"/>
</dbReference>
<evidence type="ECO:0000256" key="3">
    <source>
        <dbReference type="ARBA" id="ARBA00023015"/>
    </source>
</evidence>
<dbReference type="PANTHER" id="PTHR48111:SF52">
    <property type="entry name" value="TRANSCRIPTIONAL REGULATORY PROTEIN YVRH"/>
    <property type="match status" value="1"/>
</dbReference>
<evidence type="ECO:0000256" key="7">
    <source>
        <dbReference type="PROSITE-ProRule" id="PRU01091"/>
    </source>
</evidence>
<dbReference type="PROSITE" id="PS51755">
    <property type="entry name" value="OMPR_PHOB"/>
    <property type="match status" value="1"/>
</dbReference>
<dbReference type="PANTHER" id="PTHR48111">
    <property type="entry name" value="REGULATOR OF RPOS"/>
    <property type="match status" value="1"/>
</dbReference>
<sequence length="243" mass="27408">MEHAAILIVDDERSIVELVATVLKKEGFTSIDMAYSGEEALEKCEQRRYDLVLLDIMMPGASGLEICPFIRKTTEAPILFLTAKSSDFDVLSGFAVGGDDYIKKPFNPLEVVARVRAQLRKTFKSMPTAVSKKHAIYRYERFEVNEETASLIVDGNVVHCPALVFQLLLFLCKHPNRVFSKSELYEYVWGESMLNDDNTVMVHIHRIRERIELDPSNPQIIVNVRGIGYKLVPPRSSGGQDAS</sequence>
<keyword evidence="4 7" id="KW-0238">DNA-binding</keyword>
<evidence type="ECO:0000313" key="11">
    <source>
        <dbReference type="Proteomes" id="UP001596233"/>
    </source>
</evidence>
<feature type="DNA-binding region" description="OmpR/PhoB-type" evidence="7">
    <location>
        <begin position="134"/>
        <end position="233"/>
    </location>
</feature>
<dbReference type="InterPro" id="IPR001867">
    <property type="entry name" value="OmpR/PhoB-type_DNA-bd"/>
</dbReference>
<proteinExistence type="predicted"/>
<dbReference type="InterPro" id="IPR011006">
    <property type="entry name" value="CheY-like_superfamily"/>
</dbReference>
<dbReference type="InterPro" id="IPR016032">
    <property type="entry name" value="Sig_transdc_resp-reg_C-effctor"/>
</dbReference>
<dbReference type="SMART" id="SM00862">
    <property type="entry name" value="Trans_reg_C"/>
    <property type="match status" value="1"/>
</dbReference>
<keyword evidence="5" id="KW-0804">Transcription</keyword>
<comment type="caution">
    <text evidence="10">The sequence shown here is derived from an EMBL/GenBank/DDBJ whole genome shotgun (WGS) entry which is preliminary data.</text>
</comment>
<feature type="domain" description="Response regulatory" evidence="8">
    <location>
        <begin position="5"/>
        <end position="119"/>
    </location>
</feature>
<dbReference type="Pfam" id="PF00072">
    <property type="entry name" value="Response_reg"/>
    <property type="match status" value="1"/>
</dbReference>
<evidence type="ECO:0000259" key="8">
    <source>
        <dbReference type="PROSITE" id="PS50110"/>
    </source>
</evidence>
<dbReference type="Pfam" id="PF00486">
    <property type="entry name" value="Trans_reg_C"/>
    <property type="match status" value="1"/>
</dbReference>
<keyword evidence="11" id="KW-1185">Reference proteome</keyword>
<evidence type="ECO:0000256" key="2">
    <source>
        <dbReference type="ARBA" id="ARBA00023012"/>
    </source>
</evidence>
<dbReference type="CDD" id="cd00383">
    <property type="entry name" value="trans_reg_C"/>
    <property type="match status" value="1"/>
</dbReference>
<evidence type="ECO:0000256" key="5">
    <source>
        <dbReference type="ARBA" id="ARBA00023163"/>
    </source>
</evidence>
<dbReference type="Gene3D" id="3.40.50.2300">
    <property type="match status" value="1"/>
</dbReference>
<feature type="domain" description="OmpR/PhoB-type" evidence="9">
    <location>
        <begin position="134"/>
        <end position="233"/>
    </location>
</feature>
<dbReference type="InterPro" id="IPR036388">
    <property type="entry name" value="WH-like_DNA-bd_sf"/>
</dbReference>
<evidence type="ECO:0000313" key="10">
    <source>
        <dbReference type="EMBL" id="MFC6332864.1"/>
    </source>
</evidence>
<accession>A0ABW1V258</accession>
<keyword evidence="3" id="KW-0805">Transcription regulation</keyword>
<keyword evidence="1 6" id="KW-0597">Phosphoprotein</keyword>
<evidence type="ECO:0000256" key="6">
    <source>
        <dbReference type="PROSITE-ProRule" id="PRU00169"/>
    </source>
</evidence>
<organism evidence="10 11">
    <name type="scientific">Paenibacillus septentrionalis</name>
    <dbReference type="NCBI Taxonomy" id="429342"/>
    <lineage>
        <taxon>Bacteria</taxon>
        <taxon>Bacillati</taxon>
        <taxon>Bacillota</taxon>
        <taxon>Bacilli</taxon>
        <taxon>Bacillales</taxon>
        <taxon>Paenibacillaceae</taxon>
        <taxon>Paenibacillus</taxon>
    </lineage>
</organism>
<evidence type="ECO:0000256" key="1">
    <source>
        <dbReference type="ARBA" id="ARBA00022553"/>
    </source>
</evidence>
<dbReference type="PROSITE" id="PS50110">
    <property type="entry name" value="RESPONSE_REGULATORY"/>
    <property type="match status" value="1"/>
</dbReference>
<dbReference type="Proteomes" id="UP001596233">
    <property type="component" value="Unassembled WGS sequence"/>
</dbReference>
<evidence type="ECO:0000259" key="9">
    <source>
        <dbReference type="PROSITE" id="PS51755"/>
    </source>
</evidence>
<dbReference type="CDD" id="cd17574">
    <property type="entry name" value="REC_OmpR"/>
    <property type="match status" value="1"/>
</dbReference>
<reference evidence="11" key="1">
    <citation type="journal article" date="2019" name="Int. J. Syst. Evol. Microbiol.">
        <title>The Global Catalogue of Microorganisms (GCM) 10K type strain sequencing project: providing services to taxonomists for standard genome sequencing and annotation.</title>
        <authorList>
            <consortium name="The Broad Institute Genomics Platform"/>
            <consortium name="The Broad Institute Genome Sequencing Center for Infectious Disease"/>
            <person name="Wu L."/>
            <person name="Ma J."/>
        </authorList>
    </citation>
    <scope>NUCLEOTIDE SEQUENCE [LARGE SCALE GENOMIC DNA]</scope>
    <source>
        <strain evidence="11">PCU 280</strain>
    </source>
</reference>
<name>A0ABW1V258_9BACL</name>
<evidence type="ECO:0000256" key="4">
    <source>
        <dbReference type="ARBA" id="ARBA00023125"/>
    </source>
</evidence>
<dbReference type="SUPFAM" id="SSF52172">
    <property type="entry name" value="CheY-like"/>
    <property type="match status" value="1"/>
</dbReference>
<keyword evidence="2" id="KW-0902">Two-component regulatory system</keyword>